<dbReference type="STRING" id="5786.F1A690"/>
<feature type="compositionally biased region" description="Basic and acidic residues" evidence="9">
    <location>
        <begin position="342"/>
        <end position="354"/>
    </location>
</feature>
<dbReference type="FunCoup" id="F1A690">
    <property type="interactions" value="295"/>
</dbReference>
<name>F1A690_DICPU</name>
<evidence type="ECO:0000256" key="3">
    <source>
        <dbReference type="ARBA" id="ARBA00022824"/>
    </source>
</evidence>
<dbReference type="Gene3D" id="1.25.40.20">
    <property type="entry name" value="Ankyrin repeat-containing domain"/>
    <property type="match status" value="1"/>
</dbReference>
<dbReference type="OrthoDB" id="1585644at2759"/>
<dbReference type="AlphaFoldDB" id="F1A690"/>
<feature type="compositionally biased region" description="Polar residues" evidence="9">
    <location>
        <begin position="302"/>
        <end position="315"/>
    </location>
</feature>
<proteinExistence type="predicted"/>
<dbReference type="Pfam" id="PF11904">
    <property type="entry name" value="ANKRD13_C"/>
    <property type="match status" value="1"/>
</dbReference>
<accession>F1A690</accession>
<dbReference type="SUPFAM" id="SSF48403">
    <property type="entry name" value="Ankyrin repeat"/>
    <property type="match status" value="1"/>
</dbReference>
<keyword evidence="4 8" id="KW-0040">ANK repeat</keyword>
<dbReference type="GeneID" id="10511289"/>
<evidence type="ECO:0000256" key="1">
    <source>
        <dbReference type="ARBA" id="ARBA00004586"/>
    </source>
</evidence>
<feature type="repeat" description="ANK" evidence="8">
    <location>
        <begin position="66"/>
        <end position="98"/>
    </location>
</feature>
<keyword evidence="2" id="KW-0677">Repeat</keyword>
<evidence type="ECO:0000256" key="2">
    <source>
        <dbReference type="ARBA" id="ARBA00022737"/>
    </source>
</evidence>
<evidence type="ECO:0000313" key="12">
    <source>
        <dbReference type="Proteomes" id="UP000001064"/>
    </source>
</evidence>
<evidence type="ECO:0000259" key="10">
    <source>
        <dbReference type="Pfam" id="PF11904"/>
    </source>
</evidence>
<gene>
    <name evidence="11" type="ORF">DICPUDRAFT_51938</name>
</gene>
<evidence type="ECO:0000256" key="5">
    <source>
        <dbReference type="ARBA" id="ARBA00023136"/>
    </source>
</evidence>
<dbReference type="PANTHER" id="PTHR12447:SF25">
    <property type="entry name" value="ANKYRIN REPEAT DOMAIN-CONTAINING PROTEIN 13C"/>
    <property type="match status" value="1"/>
</dbReference>
<keyword evidence="5" id="KW-0472">Membrane</keyword>
<dbReference type="InterPro" id="IPR055285">
    <property type="entry name" value="ANKRD13_C"/>
</dbReference>
<dbReference type="Proteomes" id="UP000001064">
    <property type="component" value="Unassembled WGS sequence"/>
</dbReference>
<organism evidence="11 12">
    <name type="scientific">Dictyostelium purpureum</name>
    <name type="common">Slime mold</name>
    <dbReference type="NCBI Taxonomy" id="5786"/>
    <lineage>
        <taxon>Eukaryota</taxon>
        <taxon>Amoebozoa</taxon>
        <taxon>Evosea</taxon>
        <taxon>Eumycetozoa</taxon>
        <taxon>Dictyostelia</taxon>
        <taxon>Dictyosteliales</taxon>
        <taxon>Dictyosteliaceae</taxon>
        <taxon>Dictyostelium</taxon>
    </lineage>
</organism>
<dbReference type="KEGG" id="dpp:DICPUDRAFT_51938"/>
<dbReference type="PANTHER" id="PTHR12447">
    <property type="entry name" value="ANKYRIN REPEAT DOMAIN-CONTAINING PROTEIN 13"/>
    <property type="match status" value="1"/>
</dbReference>
<comment type="function">
    <text evidence="7">Acts as a molecular chaperone for G protein-coupled receptors, regulating their biogenesis and exit from the ER.</text>
</comment>
<dbReference type="InterPro" id="IPR002110">
    <property type="entry name" value="Ankyrin_rpt"/>
</dbReference>
<evidence type="ECO:0000256" key="9">
    <source>
        <dbReference type="SAM" id="MobiDB-lite"/>
    </source>
</evidence>
<evidence type="ECO:0000256" key="6">
    <source>
        <dbReference type="ARBA" id="ARBA00023186"/>
    </source>
</evidence>
<evidence type="ECO:0000313" key="11">
    <source>
        <dbReference type="EMBL" id="EGC28290.1"/>
    </source>
</evidence>
<feature type="domain" description="Ankyrin repeat" evidence="10">
    <location>
        <begin position="182"/>
        <end position="513"/>
    </location>
</feature>
<evidence type="ECO:0000256" key="8">
    <source>
        <dbReference type="PROSITE-ProRule" id="PRU00023"/>
    </source>
</evidence>
<dbReference type="VEuPathDB" id="AmoebaDB:DICPUDRAFT_51938"/>
<dbReference type="PROSITE" id="PS50088">
    <property type="entry name" value="ANK_REPEAT"/>
    <property type="match status" value="1"/>
</dbReference>
<dbReference type="InterPro" id="IPR021832">
    <property type="entry name" value="ANKRD13"/>
</dbReference>
<dbReference type="EMBL" id="GL871698">
    <property type="protein sequence ID" value="EGC28290.1"/>
    <property type="molecule type" value="Genomic_DNA"/>
</dbReference>
<keyword evidence="6" id="KW-0143">Chaperone</keyword>
<dbReference type="InterPro" id="IPR036770">
    <property type="entry name" value="Ankyrin_rpt-contain_sf"/>
</dbReference>
<evidence type="ECO:0000256" key="7">
    <source>
        <dbReference type="ARBA" id="ARBA00037107"/>
    </source>
</evidence>
<keyword evidence="3" id="KW-0256">Endoplasmic reticulum</keyword>
<feature type="region of interest" description="Disordered" evidence="9">
    <location>
        <begin position="294"/>
        <end position="358"/>
    </location>
</feature>
<dbReference type="OMA" id="YPMHQSV"/>
<protein>
    <recommendedName>
        <fullName evidence="10">Ankyrin repeat domain-containing protein</fullName>
    </recommendedName>
</protein>
<feature type="compositionally biased region" description="Acidic residues" evidence="9">
    <location>
        <begin position="328"/>
        <end position="337"/>
    </location>
</feature>
<comment type="subcellular location">
    <subcellularLocation>
        <location evidence="1">Endoplasmic reticulum membrane</location>
    </subcellularLocation>
</comment>
<dbReference type="GO" id="GO:0005789">
    <property type="term" value="C:endoplasmic reticulum membrane"/>
    <property type="evidence" value="ECO:0007669"/>
    <property type="project" value="UniProtKB-SubCell"/>
</dbReference>
<dbReference type="Pfam" id="PF00023">
    <property type="entry name" value="Ank"/>
    <property type="match status" value="1"/>
</dbReference>
<dbReference type="GO" id="GO:0005737">
    <property type="term" value="C:cytoplasm"/>
    <property type="evidence" value="ECO:0000318"/>
    <property type="project" value="GO_Central"/>
</dbReference>
<reference evidence="12" key="1">
    <citation type="journal article" date="2011" name="Genome Biol.">
        <title>Comparative genomics of the social amoebae Dictyostelium discoideum and Dictyostelium purpureum.</title>
        <authorList>
            <consortium name="US DOE Joint Genome Institute (JGI-PGF)"/>
            <person name="Sucgang R."/>
            <person name="Kuo A."/>
            <person name="Tian X."/>
            <person name="Salerno W."/>
            <person name="Parikh A."/>
            <person name="Feasley C.L."/>
            <person name="Dalin E."/>
            <person name="Tu H."/>
            <person name="Huang E."/>
            <person name="Barry K."/>
            <person name="Lindquist E."/>
            <person name="Shapiro H."/>
            <person name="Bruce D."/>
            <person name="Schmutz J."/>
            <person name="Salamov A."/>
            <person name="Fey P."/>
            <person name="Gaudet P."/>
            <person name="Anjard C."/>
            <person name="Babu M.M."/>
            <person name="Basu S."/>
            <person name="Bushmanova Y."/>
            <person name="van der Wel H."/>
            <person name="Katoh-Kurasawa M."/>
            <person name="Dinh C."/>
            <person name="Coutinho P.M."/>
            <person name="Saito T."/>
            <person name="Elias M."/>
            <person name="Schaap P."/>
            <person name="Kay R.R."/>
            <person name="Henrissat B."/>
            <person name="Eichinger L."/>
            <person name="Rivero F."/>
            <person name="Putnam N.H."/>
            <person name="West C.M."/>
            <person name="Loomis W.F."/>
            <person name="Chisholm R.L."/>
            <person name="Shaulsky G."/>
            <person name="Strassmann J.E."/>
            <person name="Queller D.C."/>
            <person name="Kuspa A."/>
            <person name="Grigoriev I.V."/>
        </authorList>
    </citation>
    <scope>NUCLEOTIDE SEQUENCE [LARGE SCALE GENOMIC DNA]</scope>
    <source>
        <strain evidence="12">QSDP1</strain>
    </source>
</reference>
<sequence length="524" mass="60640">MDFLKNKYNELTNNSTSSNVTADKYKDIKEPFLLHKLACEGKYDEIKQSIETIPYYKEFIDIRDTHGYPASHYAAHLGYGNIVELLLKSGADPDRKSAAGWSLLQEAIGRKDREIVTMVLLELKLKIEREFNKRVPTLVQALENIPDFEMELKWEVKSWVPLVTRFCPYDTYKIYKQGASLRADTTIIGMDGIKFIRGDLTFLYKNLRLFSLDNIKKQYSEMELVASKNPVVHEEEVDICLDQHIRRVKLMTDAIQFQPAKTWLGYEKTEAIGDKGDWSAKIFDVSNVDLKTCTRKSKRQPNHPSLNDMQNTTTGSKKDKKKQIKGDEIDEDEEEDQVITTNKDHLDESGKDHNVNSPVAQTKKYLDSLKHRTYTIRESTVKSKIFSDPHYFDAPKDFDPYTFEQNFDKTKVKSQGLLCEGETISERHRYFKGTIWISEDFPRKVADLLPIFEVLAPTNKLFSRLSEFIQLKLPSQGFPVKLDIPLVPTISATVIFTKYQEKEVDKNLFCVPTDYVEHKKQPKN</sequence>
<dbReference type="RefSeq" id="XP_003295183.1">
    <property type="nucleotide sequence ID" value="XM_003295135.1"/>
</dbReference>
<keyword evidence="12" id="KW-1185">Reference proteome</keyword>
<dbReference type="PROSITE" id="PS50297">
    <property type="entry name" value="ANK_REP_REGION"/>
    <property type="match status" value="1"/>
</dbReference>
<evidence type="ECO:0000256" key="4">
    <source>
        <dbReference type="ARBA" id="ARBA00023043"/>
    </source>
</evidence>
<dbReference type="InParanoid" id="F1A690"/>
<dbReference type="eggNOG" id="KOG0522">
    <property type="taxonomic scope" value="Eukaryota"/>
</dbReference>